<reference evidence="3" key="1">
    <citation type="submission" date="2022-08" db="EMBL/GenBank/DDBJ databases">
        <title>Draft genome sequencing of Roseisolibacter agri AW1220.</title>
        <authorList>
            <person name="Tobiishi Y."/>
            <person name="Tonouchi A."/>
        </authorList>
    </citation>
    <scope>NUCLEOTIDE SEQUENCE</scope>
    <source>
        <strain evidence="3">AW1220</strain>
    </source>
</reference>
<dbReference type="PANTHER" id="PTHR46825">
    <property type="entry name" value="D-ALANYL-D-ALANINE-CARBOXYPEPTIDASE/ENDOPEPTIDASE AMPH"/>
    <property type="match status" value="1"/>
</dbReference>
<accession>A0AA37Q3L4</accession>
<evidence type="ECO:0000256" key="1">
    <source>
        <dbReference type="SAM" id="SignalP"/>
    </source>
</evidence>
<dbReference type="PANTHER" id="PTHR46825:SF9">
    <property type="entry name" value="BETA-LACTAMASE-RELATED DOMAIN-CONTAINING PROTEIN"/>
    <property type="match status" value="1"/>
</dbReference>
<dbReference type="Pfam" id="PF00144">
    <property type="entry name" value="Beta-lactamase"/>
    <property type="match status" value="1"/>
</dbReference>
<dbReference type="RefSeq" id="WP_284350224.1">
    <property type="nucleotide sequence ID" value="NZ_BRXS01000003.1"/>
</dbReference>
<dbReference type="InterPro" id="IPR012338">
    <property type="entry name" value="Beta-lactam/transpept-like"/>
</dbReference>
<feature type="signal peptide" evidence="1">
    <location>
        <begin position="1"/>
        <end position="32"/>
    </location>
</feature>
<dbReference type="SUPFAM" id="SSF56601">
    <property type="entry name" value="beta-lactamase/transpeptidase-like"/>
    <property type="match status" value="1"/>
</dbReference>
<evidence type="ECO:0000259" key="2">
    <source>
        <dbReference type="Pfam" id="PF00144"/>
    </source>
</evidence>
<name>A0AA37Q3L4_9BACT</name>
<keyword evidence="1" id="KW-0732">Signal</keyword>
<protein>
    <recommendedName>
        <fullName evidence="2">Beta-lactamase-related domain-containing protein</fullName>
    </recommendedName>
</protein>
<dbReference type="InterPro" id="IPR001466">
    <property type="entry name" value="Beta-lactam-related"/>
</dbReference>
<dbReference type="InterPro" id="IPR050491">
    <property type="entry name" value="AmpC-like"/>
</dbReference>
<proteinExistence type="predicted"/>
<sequence length="564" mass="60886">MPVRPPSRLLRRALPLAGAALLPLAAPASAHAQAPAPPADSVRAAVDRVFARAQWTAPDGPGCAAAVARDGRVVHEGGYGAANLETGTPITPASVFHLASVSKQFTAAAILLLEKDGKLSLDDDVRKHLPELPDYGHRITIRHLLTHTSGLRDQWDLLAIARGRFEENRITESDVLEIVARQKALNFVPGSEYLYSNTGYTLAGTIVRRVSGQSLRDFAEARIFRPLGMTRTQFQDDYTRVIVNRAAGYARRADGQWHVSLPNYDTYGATSLFSTVGDLLRWQANLVTPTVGDSAMVREMTTLRTLANGDTSAYGYGLVAERHRGARIVSHGGADAGYRTWLGRFPEHGLDVVVLCNAASSNPAALGRAVADVFLPATLAASQPPMPPTVTLAPAQLRALAGAFVHPVTGAMNVISLRGDSLIAGRTAGPVLVPIGPRRFRARGQPVEFEFLEDGSVREHGIGWPARTPVTWRRTTIVQPTAAQLAEYAGTYHSEELGATYTVTVRDTALVLKTRWGSDDVLRPAYADAFAGPYLAQFTRTRGKVDGMLLSTGRVRKVAFVRTR</sequence>
<dbReference type="Proteomes" id="UP001161325">
    <property type="component" value="Unassembled WGS sequence"/>
</dbReference>
<dbReference type="Gene3D" id="3.40.710.10">
    <property type="entry name" value="DD-peptidase/beta-lactamase superfamily"/>
    <property type="match status" value="1"/>
</dbReference>
<gene>
    <name evidence="3" type="ORF">rosag_22770</name>
</gene>
<organism evidence="3 4">
    <name type="scientific">Roseisolibacter agri</name>
    <dbReference type="NCBI Taxonomy" id="2014610"/>
    <lineage>
        <taxon>Bacteria</taxon>
        <taxon>Pseudomonadati</taxon>
        <taxon>Gemmatimonadota</taxon>
        <taxon>Gemmatimonadia</taxon>
        <taxon>Gemmatimonadales</taxon>
        <taxon>Gemmatimonadaceae</taxon>
        <taxon>Roseisolibacter</taxon>
    </lineage>
</organism>
<feature type="domain" description="Beta-lactamase-related" evidence="2">
    <location>
        <begin position="56"/>
        <end position="369"/>
    </location>
</feature>
<dbReference type="AlphaFoldDB" id="A0AA37Q3L4"/>
<dbReference type="EMBL" id="BRXS01000003">
    <property type="protein sequence ID" value="GLC25764.1"/>
    <property type="molecule type" value="Genomic_DNA"/>
</dbReference>
<evidence type="ECO:0000313" key="3">
    <source>
        <dbReference type="EMBL" id="GLC25764.1"/>
    </source>
</evidence>
<feature type="chain" id="PRO_5041438363" description="Beta-lactamase-related domain-containing protein" evidence="1">
    <location>
        <begin position="33"/>
        <end position="564"/>
    </location>
</feature>
<evidence type="ECO:0000313" key="4">
    <source>
        <dbReference type="Proteomes" id="UP001161325"/>
    </source>
</evidence>
<comment type="caution">
    <text evidence="3">The sequence shown here is derived from an EMBL/GenBank/DDBJ whole genome shotgun (WGS) entry which is preliminary data.</text>
</comment>
<keyword evidence="4" id="KW-1185">Reference proteome</keyword>